<dbReference type="GeneID" id="136089004"/>
<organism evidence="1 2">
    <name type="scientific">Hydra vulgaris</name>
    <name type="common">Hydra</name>
    <name type="synonym">Hydra attenuata</name>
    <dbReference type="NCBI Taxonomy" id="6087"/>
    <lineage>
        <taxon>Eukaryota</taxon>
        <taxon>Metazoa</taxon>
        <taxon>Cnidaria</taxon>
        <taxon>Hydrozoa</taxon>
        <taxon>Hydroidolina</taxon>
        <taxon>Anthoathecata</taxon>
        <taxon>Aplanulata</taxon>
        <taxon>Hydridae</taxon>
        <taxon>Hydra</taxon>
    </lineage>
</organism>
<dbReference type="RefSeq" id="XP_065670492.1">
    <property type="nucleotide sequence ID" value="XM_065814420.1"/>
</dbReference>
<name>A0ABM4D849_HYDVU</name>
<evidence type="ECO:0000313" key="1">
    <source>
        <dbReference type="Proteomes" id="UP001652625"/>
    </source>
</evidence>
<keyword evidence="1" id="KW-1185">Reference proteome</keyword>
<proteinExistence type="predicted"/>
<accession>A0ABM4D849</accession>
<gene>
    <name evidence="2" type="primary">LOC136089004</name>
</gene>
<evidence type="ECO:0000313" key="2">
    <source>
        <dbReference type="RefSeq" id="XP_065670492.1"/>
    </source>
</evidence>
<dbReference type="Proteomes" id="UP001652625">
    <property type="component" value="Chromosome 12"/>
</dbReference>
<protein>
    <submittedName>
        <fullName evidence="2">Uncharacterized protein LOC136089004</fullName>
    </submittedName>
</protein>
<reference evidence="2" key="1">
    <citation type="submission" date="2025-08" db="UniProtKB">
        <authorList>
            <consortium name="RefSeq"/>
        </authorList>
    </citation>
    <scope>IDENTIFICATION</scope>
</reference>
<sequence>MHCSLPYSKHKEHLFNSETIMDEFERMNIITKGAALDRLSQDVQKFYPGIDIPSALIKFYKNTTRRGLLCPIVIASVEDYISSLGPQVILGENVTFIDKEKVVAMGHQHNDSLDVLQLIAYYYIVDLSYARLFRGVLGLL</sequence>